<dbReference type="InterPro" id="IPR051325">
    <property type="entry name" value="Nudix_hydrolase_domain"/>
</dbReference>
<dbReference type="PANTHER" id="PTHR21340">
    <property type="entry name" value="DIADENOSINE 5,5-P1,P4-TETRAPHOSPHATE PYROPHOSPHOHYDROLASE MUTT"/>
    <property type="match status" value="1"/>
</dbReference>
<dbReference type="PROSITE" id="PS00893">
    <property type="entry name" value="NUDIX_BOX"/>
    <property type="match status" value="1"/>
</dbReference>
<dbReference type="AlphaFoldDB" id="A0A381T6Y0"/>
<keyword evidence="1" id="KW-0378">Hydrolase</keyword>
<proteinExistence type="predicted"/>
<dbReference type="EMBL" id="UINC01004062">
    <property type="protein sequence ID" value="SVA11489.1"/>
    <property type="molecule type" value="Genomic_DNA"/>
</dbReference>
<dbReference type="PROSITE" id="PS51462">
    <property type="entry name" value="NUDIX"/>
    <property type="match status" value="1"/>
</dbReference>
<dbReference type="InterPro" id="IPR020084">
    <property type="entry name" value="NUDIX_hydrolase_CS"/>
</dbReference>
<accession>A0A381T6Y0</accession>
<evidence type="ECO:0000313" key="3">
    <source>
        <dbReference type="EMBL" id="SVA11489.1"/>
    </source>
</evidence>
<dbReference type="GO" id="GO:0004081">
    <property type="term" value="F:bis(5'-nucleosyl)-tetraphosphatase (asymmetrical) activity"/>
    <property type="evidence" value="ECO:0007669"/>
    <property type="project" value="TreeGrafter"/>
</dbReference>
<evidence type="ECO:0000256" key="1">
    <source>
        <dbReference type="ARBA" id="ARBA00022801"/>
    </source>
</evidence>
<protein>
    <recommendedName>
        <fullName evidence="2">Nudix hydrolase domain-containing protein</fullName>
    </recommendedName>
</protein>
<dbReference type="InterPro" id="IPR015797">
    <property type="entry name" value="NUDIX_hydrolase-like_dom_sf"/>
</dbReference>
<dbReference type="SUPFAM" id="SSF55811">
    <property type="entry name" value="Nudix"/>
    <property type="match status" value="1"/>
</dbReference>
<dbReference type="Pfam" id="PF00293">
    <property type="entry name" value="NUDIX"/>
    <property type="match status" value="1"/>
</dbReference>
<gene>
    <name evidence="3" type="ORF">METZ01_LOCUS64343</name>
</gene>
<dbReference type="InterPro" id="IPR000086">
    <property type="entry name" value="NUDIX_hydrolase_dom"/>
</dbReference>
<evidence type="ECO:0000259" key="2">
    <source>
        <dbReference type="PROSITE" id="PS51462"/>
    </source>
</evidence>
<feature type="domain" description="Nudix hydrolase" evidence="2">
    <location>
        <begin position="1"/>
        <end position="163"/>
    </location>
</feature>
<dbReference type="PANTHER" id="PTHR21340:SF7">
    <property type="entry name" value="NUDIX HYDROLASE DOMAIN-CONTAINING PROTEIN"/>
    <property type="match status" value="1"/>
</dbReference>
<reference evidence="3" key="1">
    <citation type="submission" date="2018-05" db="EMBL/GenBank/DDBJ databases">
        <authorList>
            <person name="Lanie J.A."/>
            <person name="Ng W.-L."/>
            <person name="Kazmierczak K.M."/>
            <person name="Andrzejewski T.M."/>
            <person name="Davidsen T.M."/>
            <person name="Wayne K.J."/>
            <person name="Tettelin H."/>
            <person name="Glass J.I."/>
            <person name="Rusch D."/>
            <person name="Podicherti R."/>
            <person name="Tsui H.-C.T."/>
            <person name="Winkler M.E."/>
        </authorList>
    </citation>
    <scope>NUCLEOTIDE SEQUENCE</scope>
</reference>
<organism evidence="3">
    <name type="scientific">marine metagenome</name>
    <dbReference type="NCBI Taxonomy" id="408172"/>
    <lineage>
        <taxon>unclassified sequences</taxon>
        <taxon>metagenomes</taxon>
        <taxon>ecological metagenomes</taxon>
    </lineage>
</organism>
<dbReference type="GO" id="GO:0006167">
    <property type="term" value="P:AMP biosynthetic process"/>
    <property type="evidence" value="ECO:0007669"/>
    <property type="project" value="TreeGrafter"/>
</dbReference>
<name>A0A381T6Y0_9ZZZZ</name>
<dbReference type="Gene3D" id="3.90.79.10">
    <property type="entry name" value="Nucleoside Triphosphate Pyrophosphohydrolase"/>
    <property type="match status" value="1"/>
</dbReference>
<dbReference type="GO" id="GO:0006754">
    <property type="term" value="P:ATP biosynthetic process"/>
    <property type="evidence" value="ECO:0007669"/>
    <property type="project" value="TreeGrafter"/>
</dbReference>
<sequence>MKKISAGILVFRRPKNPFHITVDRKKTNKQDQMEVLLGHYGGPFFKNKDEGTWTIPKGETEPGEDILAAALREFYEETGHKLSSKINLHELDSIKQKSGKEVYAWGVEDDGSINAASLISNSVKMEYPKNSGEFIEFPEMDRYEFFSASMAKNKINPAQITFIDKLEQIIFAEFNYQRIVEQTRQKK</sequence>